<evidence type="ECO:0000313" key="2">
    <source>
        <dbReference type="Proteomes" id="UP001055072"/>
    </source>
</evidence>
<dbReference type="EMBL" id="MU274900">
    <property type="protein sequence ID" value="KAI0094320.1"/>
    <property type="molecule type" value="Genomic_DNA"/>
</dbReference>
<name>A0ACB8UJL5_9APHY</name>
<gene>
    <name evidence="1" type="ORF">BDY19DRAFT_879825</name>
</gene>
<proteinExistence type="predicted"/>
<keyword evidence="2" id="KW-1185">Reference proteome</keyword>
<organism evidence="1 2">
    <name type="scientific">Irpex rosettiformis</name>
    <dbReference type="NCBI Taxonomy" id="378272"/>
    <lineage>
        <taxon>Eukaryota</taxon>
        <taxon>Fungi</taxon>
        <taxon>Dikarya</taxon>
        <taxon>Basidiomycota</taxon>
        <taxon>Agaricomycotina</taxon>
        <taxon>Agaricomycetes</taxon>
        <taxon>Polyporales</taxon>
        <taxon>Irpicaceae</taxon>
        <taxon>Irpex</taxon>
    </lineage>
</organism>
<evidence type="ECO:0000313" key="1">
    <source>
        <dbReference type="EMBL" id="KAI0094320.1"/>
    </source>
</evidence>
<accession>A0ACB8UJL5</accession>
<comment type="caution">
    <text evidence="1">The sequence shown here is derived from an EMBL/GenBank/DDBJ whole genome shotgun (WGS) entry which is preliminary data.</text>
</comment>
<protein>
    <submittedName>
        <fullName evidence="1">Mitochondrial protein required for respiration</fullName>
    </submittedName>
</protein>
<reference evidence="1" key="1">
    <citation type="journal article" date="2021" name="Environ. Microbiol.">
        <title>Gene family expansions and transcriptome signatures uncover fungal adaptations to wood decay.</title>
        <authorList>
            <person name="Hage H."/>
            <person name="Miyauchi S."/>
            <person name="Viragh M."/>
            <person name="Drula E."/>
            <person name="Min B."/>
            <person name="Chaduli D."/>
            <person name="Navarro D."/>
            <person name="Favel A."/>
            <person name="Norest M."/>
            <person name="Lesage-Meessen L."/>
            <person name="Balint B."/>
            <person name="Merenyi Z."/>
            <person name="de Eugenio L."/>
            <person name="Morin E."/>
            <person name="Martinez A.T."/>
            <person name="Baldrian P."/>
            <person name="Stursova M."/>
            <person name="Martinez M.J."/>
            <person name="Novotny C."/>
            <person name="Magnuson J.K."/>
            <person name="Spatafora J.W."/>
            <person name="Maurice S."/>
            <person name="Pangilinan J."/>
            <person name="Andreopoulos W."/>
            <person name="LaButti K."/>
            <person name="Hundley H."/>
            <person name="Na H."/>
            <person name="Kuo A."/>
            <person name="Barry K."/>
            <person name="Lipzen A."/>
            <person name="Henrissat B."/>
            <person name="Riley R."/>
            <person name="Ahrendt S."/>
            <person name="Nagy L.G."/>
            <person name="Grigoriev I.V."/>
            <person name="Martin F."/>
            <person name="Rosso M.N."/>
        </authorList>
    </citation>
    <scope>NUCLEOTIDE SEQUENCE</scope>
    <source>
        <strain evidence="1">CBS 384.51</strain>
    </source>
</reference>
<sequence length="296" mass="33378">MSSWTGLRRGVLSSTLWRRQLFKKPLASNCRRTESTNAAATPAYRAKKDSLLSPTMILLGIVPIFTFALGTWQVARLKWKINLIDELQEKLSRDPMPLPRKLNLDVVPEFVYRKVLLRGRWDHAHAMLLGPRVHDGAKGYHVIEPLLRADGTTLLVDRGFVSQEQADNKSYLKDDGREVEVLGMLRTGHTRNNFTPDNKPNEGIWYWGDIDAMAAYAGGEQAGVQPVYIEEIFEGHAGEASSRVARGIPLGRPPTVDVRNSHASYVVTWYSLSAFTSVMFVRLLLKQRRARASLPR</sequence>
<dbReference type="Proteomes" id="UP001055072">
    <property type="component" value="Unassembled WGS sequence"/>
</dbReference>